<dbReference type="AlphaFoldDB" id="A0A4Y3W798"/>
<dbReference type="EMBL" id="BJNF01000016">
    <property type="protein sequence ID" value="GEC14832.1"/>
    <property type="molecule type" value="Genomic_DNA"/>
</dbReference>
<evidence type="ECO:0008006" key="3">
    <source>
        <dbReference type="Google" id="ProtNLM"/>
    </source>
</evidence>
<dbReference type="OrthoDB" id="1395176at2"/>
<organism evidence="1 2">
    <name type="scientific">Nitrobacter winogradskyi</name>
    <name type="common">Nitrobacter agilis</name>
    <dbReference type="NCBI Taxonomy" id="913"/>
    <lineage>
        <taxon>Bacteria</taxon>
        <taxon>Pseudomonadati</taxon>
        <taxon>Pseudomonadota</taxon>
        <taxon>Alphaproteobacteria</taxon>
        <taxon>Hyphomicrobiales</taxon>
        <taxon>Nitrobacteraceae</taxon>
        <taxon>Nitrobacter</taxon>
    </lineage>
</organism>
<proteinExistence type="predicted"/>
<sequence length="277" mass="30745">MSSLTDIEKRYFEKLLGMQSGYVLDYSDATFGEFFNRHRVNIHGQKYQTYGSSKAKKMRAFWEQEPDVLVGKVLGEMLDAYEADCTLNNRDAEASVLEKSRGIVARLSGVRAPAKPTQTIDDFLHSEFSIPNIQKLPIEAMAVPIIESRLNEARAAMGAGAYLSTIFLCGSVLEAVLLGAAQKEPARFNRASASPKAVDGSVKRFHEWSLAQFIDVACEAGLLKPDVKKFSHGLRDFRNYIHPYEQMVSGFTPDEHTAKVCFQVLKAALASVAGERK</sequence>
<reference evidence="1 2" key="1">
    <citation type="submission" date="2019-06" db="EMBL/GenBank/DDBJ databases">
        <title>Whole genome shotgun sequence of Nitrobacter winogradskyi NBRC 14297.</title>
        <authorList>
            <person name="Hosoyama A."/>
            <person name="Uohara A."/>
            <person name="Ohji S."/>
            <person name="Ichikawa N."/>
        </authorList>
    </citation>
    <scope>NUCLEOTIDE SEQUENCE [LARGE SCALE GENOMIC DNA]</scope>
    <source>
        <strain evidence="1 2">NBRC 14297</strain>
    </source>
</reference>
<dbReference type="Proteomes" id="UP000318825">
    <property type="component" value="Unassembled WGS sequence"/>
</dbReference>
<comment type="caution">
    <text evidence="1">The sequence shown here is derived from an EMBL/GenBank/DDBJ whole genome shotgun (WGS) entry which is preliminary data.</text>
</comment>
<dbReference type="RefSeq" id="WP_141382581.1">
    <property type="nucleotide sequence ID" value="NZ_BJNF01000016.1"/>
</dbReference>
<accession>A0A4Y3W798</accession>
<evidence type="ECO:0000313" key="1">
    <source>
        <dbReference type="EMBL" id="GEC14832.1"/>
    </source>
</evidence>
<protein>
    <recommendedName>
        <fullName evidence="3">DUF4145 domain-containing protein</fullName>
    </recommendedName>
</protein>
<gene>
    <name evidence="1" type="ORF">NWI01_07240</name>
</gene>
<evidence type="ECO:0000313" key="2">
    <source>
        <dbReference type="Proteomes" id="UP000318825"/>
    </source>
</evidence>
<name>A0A4Y3W798_NITWI</name>